<name>A0A7W6BFQ6_9SPHN</name>
<sequence>MSARERALTRLLMIAPVPRKRLKTGRRCGWSFGGLSKSAAVPATVSGERDAHRFPPLRAAATGPDAKSCEAWEGVHQALTRKPGDLPASWSLLPGSRGWSRHGELRLSDEPLRLGPQGQCRADELRPSARLGPTVRSPARLLVGHRPAGCPACRQLLGAGGISLKQTEERAVGERLRATIGRGGGRVLPRRTAFDRAPIEIAEGEDA</sequence>
<dbReference type="Proteomes" id="UP000571950">
    <property type="component" value="Unassembled WGS sequence"/>
</dbReference>
<evidence type="ECO:0000313" key="1">
    <source>
        <dbReference type="EMBL" id="MBB3925204.1"/>
    </source>
</evidence>
<reference evidence="1 2" key="1">
    <citation type="submission" date="2020-08" db="EMBL/GenBank/DDBJ databases">
        <title>Genomic Encyclopedia of Type Strains, Phase IV (KMG-IV): sequencing the most valuable type-strain genomes for metagenomic binning, comparative biology and taxonomic classification.</title>
        <authorList>
            <person name="Goeker M."/>
        </authorList>
    </citation>
    <scope>NUCLEOTIDE SEQUENCE [LARGE SCALE GENOMIC DNA]</scope>
    <source>
        <strain evidence="1 2">DSM 26189</strain>
    </source>
</reference>
<protein>
    <submittedName>
        <fullName evidence="1">Uncharacterized protein</fullName>
    </submittedName>
</protein>
<comment type="caution">
    <text evidence="1">The sequence shown here is derived from an EMBL/GenBank/DDBJ whole genome shotgun (WGS) entry which is preliminary data.</text>
</comment>
<proteinExistence type="predicted"/>
<accession>A0A7W6BFQ6</accession>
<gene>
    <name evidence="1" type="ORF">GGR43_000905</name>
</gene>
<dbReference type="AlphaFoldDB" id="A0A7W6BFQ6"/>
<keyword evidence="2" id="KW-1185">Reference proteome</keyword>
<evidence type="ECO:0000313" key="2">
    <source>
        <dbReference type="Proteomes" id="UP000571950"/>
    </source>
</evidence>
<organism evidence="1 2">
    <name type="scientific">Sphingobium jiangsuense</name>
    <dbReference type="NCBI Taxonomy" id="870476"/>
    <lineage>
        <taxon>Bacteria</taxon>
        <taxon>Pseudomonadati</taxon>
        <taxon>Pseudomonadota</taxon>
        <taxon>Alphaproteobacteria</taxon>
        <taxon>Sphingomonadales</taxon>
        <taxon>Sphingomonadaceae</taxon>
        <taxon>Sphingobium</taxon>
    </lineage>
</organism>
<dbReference type="EMBL" id="JACIDT010000002">
    <property type="protein sequence ID" value="MBB3925204.1"/>
    <property type="molecule type" value="Genomic_DNA"/>
</dbReference>